<dbReference type="GO" id="GO:0038023">
    <property type="term" value="F:signaling receptor activity"/>
    <property type="evidence" value="ECO:0007669"/>
    <property type="project" value="InterPro"/>
</dbReference>
<dbReference type="GO" id="GO:0004864">
    <property type="term" value="F:protein phosphatase inhibitor activity"/>
    <property type="evidence" value="ECO:0007669"/>
    <property type="project" value="InterPro"/>
</dbReference>
<dbReference type="AlphaFoldDB" id="A0A5D2D9Z4"/>
<dbReference type="FunFam" id="3.30.530.20:FF:000007">
    <property type="entry name" value="Major pollen allergen Bet v 1-A"/>
    <property type="match status" value="1"/>
</dbReference>
<comment type="similarity">
    <text evidence="1">Belongs to the BetVI family.</text>
</comment>
<dbReference type="PANTHER" id="PTHR31213:SF55">
    <property type="entry name" value="STRESS-INDUCED PROTEIN SAM22"/>
    <property type="match status" value="1"/>
</dbReference>
<dbReference type="Pfam" id="PF00407">
    <property type="entry name" value="Bet_v_1"/>
    <property type="match status" value="1"/>
</dbReference>
<evidence type="ECO:0000259" key="4">
    <source>
        <dbReference type="Pfam" id="PF00407"/>
    </source>
</evidence>
<dbReference type="GO" id="GO:0009738">
    <property type="term" value="P:abscisic acid-activated signaling pathway"/>
    <property type="evidence" value="ECO:0007669"/>
    <property type="project" value="InterPro"/>
</dbReference>
<protein>
    <recommendedName>
        <fullName evidence="4">Bet v I/Major latex protein domain-containing protein</fullName>
    </recommendedName>
</protein>
<evidence type="ECO:0000256" key="2">
    <source>
        <dbReference type="ARBA" id="ARBA00022821"/>
    </source>
</evidence>
<evidence type="ECO:0000313" key="5">
    <source>
        <dbReference type="EMBL" id="TYG78567.1"/>
    </source>
</evidence>
<sequence>MGVFAKEAEVSTPLPPAKVFKAFVVDLDTLMPKVAPQAINSVELLQRDGGPGTIKKITFAEDKDNLLYTYVVIESDFFNNVVEKISYETKFVAVADGGTSIKISPDLMLQIKEASEKRALVLKAIENCAGKSVEVGQHAALFSQKQLEPVKLLQSKLLFCFVT</sequence>
<dbReference type="CDD" id="cd07816">
    <property type="entry name" value="Bet_v1-like"/>
    <property type="match status" value="1"/>
</dbReference>
<dbReference type="GO" id="GO:0010427">
    <property type="term" value="F:abscisic acid binding"/>
    <property type="evidence" value="ECO:0007669"/>
    <property type="project" value="InterPro"/>
</dbReference>
<dbReference type="InterPro" id="IPR023393">
    <property type="entry name" value="START-like_dom_sf"/>
</dbReference>
<evidence type="ECO:0000256" key="1">
    <source>
        <dbReference type="ARBA" id="ARBA00009744"/>
    </source>
</evidence>
<gene>
    <name evidence="5" type="ORF">ES288_D02G069600v1</name>
</gene>
<reference evidence="5 6" key="1">
    <citation type="submission" date="2019-06" db="EMBL/GenBank/DDBJ databases">
        <title>WGS assembly of Gossypium darwinii.</title>
        <authorList>
            <person name="Chen Z.J."/>
            <person name="Sreedasyam A."/>
            <person name="Ando A."/>
            <person name="Song Q."/>
            <person name="De L."/>
            <person name="Hulse-Kemp A."/>
            <person name="Ding M."/>
            <person name="Ye W."/>
            <person name="Kirkbride R."/>
            <person name="Jenkins J."/>
            <person name="Plott C."/>
            <person name="Lovell J."/>
            <person name="Lin Y.-M."/>
            <person name="Vaughn R."/>
            <person name="Liu B."/>
            <person name="Li W."/>
            <person name="Simpson S."/>
            <person name="Scheffler B."/>
            <person name="Saski C."/>
            <person name="Grover C."/>
            <person name="Hu G."/>
            <person name="Conover J."/>
            <person name="Carlson J."/>
            <person name="Shu S."/>
            <person name="Boston L."/>
            <person name="Williams M."/>
            <person name="Peterson D."/>
            <person name="Mcgee K."/>
            <person name="Jones D."/>
            <person name="Wendel J."/>
            <person name="Stelly D."/>
            <person name="Grimwood J."/>
            <person name="Schmutz J."/>
        </authorList>
    </citation>
    <scope>NUCLEOTIDE SEQUENCE [LARGE SCALE GENOMIC DNA]</scope>
    <source>
        <strain evidence="5">1808015.09</strain>
    </source>
</reference>
<dbReference type="InterPro" id="IPR000916">
    <property type="entry name" value="Bet_v_I/MLP"/>
</dbReference>
<dbReference type="SUPFAM" id="SSF55961">
    <property type="entry name" value="Bet v1-like"/>
    <property type="match status" value="1"/>
</dbReference>
<evidence type="ECO:0000256" key="3">
    <source>
        <dbReference type="ARBA" id="ARBA00023265"/>
    </source>
</evidence>
<organism evidence="5 6">
    <name type="scientific">Gossypium darwinii</name>
    <name type="common">Darwin's cotton</name>
    <name type="synonym">Gossypium barbadense var. darwinii</name>
    <dbReference type="NCBI Taxonomy" id="34276"/>
    <lineage>
        <taxon>Eukaryota</taxon>
        <taxon>Viridiplantae</taxon>
        <taxon>Streptophyta</taxon>
        <taxon>Embryophyta</taxon>
        <taxon>Tracheophyta</taxon>
        <taxon>Spermatophyta</taxon>
        <taxon>Magnoliopsida</taxon>
        <taxon>eudicotyledons</taxon>
        <taxon>Gunneridae</taxon>
        <taxon>Pentapetalae</taxon>
        <taxon>rosids</taxon>
        <taxon>malvids</taxon>
        <taxon>Malvales</taxon>
        <taxon>Malvaceae</taxon>
        <taxon>Malvoideae</taxon>
        <taxon>Gossypium</taxon>
    </lineage>
</organism>
<accession>A0A5D2D9Z4</accession>
<dbReference type="PANTHER" id="PTHR31213">
    <property type="entry name" value="OS08G0374000 PROTEIN-RELATED"/>
    <property type="match status" value="1"/>
</dbReference>
<evidence type="ECO:0000313" key="6">
    <source>
        <dbReference type="Proteomes" id="UP000323506"/>
    </source>
</evidence>
<dbReference type="InterPro" id="IPR024949">
    <property type="entry name" value="Bet_v_I_allergen"/>
</dbReference>
<proteinExistence type="inferred from homology"/>
<dbReference type="PRINTS" id="PR00634">
    <property type="entry name" value="BETALLERGEN"/>
</dbReference>
<keyword evidence="6" id="KW-1185">Reference proteome</keyword>
<dbReference type="GO" id="GO:0005634">
    <property type="term" value="C:nucleus"/>
    <property type="evidence" value="ECO:0007669"/>
    <property type="project" value="TreeGrafter"/>
</dbReference>
<name>A0A5D2D9Z4_GOSDA</name>
<dbReference type="EMBL" id="CM017702">
    <property type="protein sequence ID" value="TYG78567.1"/>
    <property type="molecule type" value="Genomic_DNA"/>
</dbReference>
<keyword evidence="3" id="KW-0568">Pathogenesis-related protein</keyword>
<feature type="domain" description="Bet v I/Major latex protein" evidence="4">
    <location>
        <begin position="2"/>
        <end position="64"/>
    </location>
</feature>
<keyword evidence="2" id="KW-0611">Plant defense</keyword>
<dbReference type="Proteomes" id="UP000323506">
    <property type="component" value="Chromosome D02"/>
</dbReference>
<dbReference type="InterPro" id="IPR050279">
    <property type="entry name" value="Plant_def-hormone_signal"/>
</dbReference>
<dbReference type="GO" id="GO:0006952">
    <property type="term" value="P:defense response"/>
    <property type="evidence" value="ECO:0007669"/>
    <property type="project" value="UniProtKB-KW"/>
</dbReference>
<dbReference type="GO" id="GO:0005737">
    <property type="term" value="C:cytoplasm"/>
    <property type="evidence" value="ECO:0007669"/>
    <property type="project" value="TreeGrafter"/>
</dbReference>
<dbReference type="Gene3D" id="3.30.530.20">
    <property type="match status" value="1"/>
</dbReference>